<evidence type="ECO:0000256" key="9">
    <source>
        <dbReference type="SAM" id="MobiDB-lite"/>
    </source>
</evidence>
<dbReference type="InterPro" id="IPR008271">
    <property type="entry name" value="Ser/Thr_kinase_AS"/>
</dbReference>
<comment type="catalytic activity">
    <reaction evidence="7">
        <text>L-threonyl-[protein] + ATP = O-phospho-L-threonyl-[protein] + ADP + H(+)</text>
        <dbReference type="Rhea" id="RHEA:46608"/>
        <dbReference type="Rhea" id="RHEA-COMP:11060"/>
        <dbReference type="Rhea" id="RHEA-COMP:11605"/>
        <dbReference type="ChEBI" id="CHEBI:15378"/>
        <dbReference type="ChEBI" id="CHEBI:30013"/>
        <dbReference type="ChEBI" id="CHEBI:30616"/>
        <dbReference type="ChEBI" id="CHEBI:61977"/>
        <dbReference type="ChEBI" id="CHEBI:456216"/>
        <dbReference type="EC" id="2.7.11.1"/>
    </reaction>
</comment>
<dbReference type="EMBL" id="ML977161">
    <property type="protein sequence ID" value="KAF1985659.1"/>
    <property type="molecule type" value="Genomic_DNA"/>
</dbReference>
<protein>
    <recommendedName>
        <fullName evidence="1">non-specific serine/threonine protein kinase</fullName>
        <ecNumber evidence="1">2.7.11.1</ecNumber>
    </recommendedName>
</protein>
<gene>
    <name evidence="11" type="ORF">K402DRAFT_421934</name>
</gene>
<accession>A0A6G1GY31</accession>
<evidence type="ECO:0000256" key="1">
    <source>
        <dbReference type="ARBA" id="ARBA00012513"/>
    </source>
</evidence>
<dbReference type="CDD" id="cd00180">
    <property type="entry name" value="PKc"/>
    <property type="match status" value="1"/>
</dbReference>
<dbReference type="Gene3D" id="3.30.200.20">
    <property type="entry name" value="Phosphorylase Kinase, domain 1"/>
    <property type="match status" value="1"/>
</dbReference>
<dbReference type="PANTHER" id="PTHR43671">
    <property type="entry name" value="SERINE/THREONINE-PROTEIN KINASE NEK"/>
    <property type="match status" value="1"/>
</dbReference>
<dbReference type="InterPro" id="IPR000719">
    <property type="entry name" value="Prot_kinase_dom"/>
</dbReference>
<evidence type="ECO:0000256" key="6">
    <source>
        <dbReference type="ARBA" id="ARBA00022840"/>
    </source>
</evidence>
<feature type="region of interest" description="Disordered" evidence="9">
    <location>
        <begin position="465"/>
        <end position="508"/>
    </location>
</feature>
<comment type="catalytic activity">
    <reaction evidence="8">
        <text>L-seryl-[protein] + ATP = O-phospho-L-seryl-[protein] + ADP + H(+)</text>
        <dbReference type="Rhea" id="RHEA:17989"/>
        <dbReference type="Rhea" id="RHEA-COMP:9863"/>
        <dbReference type="Rhea" id="RHEA-COMP:11604"/>
        <dbReference type="ChEBI" id="CHEBI:15378"/>
        <dbReference type="ChEBI" id="CHEBI:29999"/>
        <dbReference type="ChEBI" id="CHEBI:30616"/>
        <dbReference type="ChEBI" id="CHEBI:83421"/>
        <dbReference type="ChEBI" id="CHEBI:456216"/>
        <dbReference type="EC" id="2.7.11.1"/>
    </reaction>
</comment>
<dbReference type="InterPro" id="IPR011009">
    <property type="entry name" value="Kinase-like_dom_sf"/>
</dbReference>
<evidence type="ECO:0000256" key="4">
    <source>
        <dbReference type="ARBA" id="ARBA00022741"/>
    </source>
</evidence>
<keyword evidence="3" id="KW-0808">Transferase</keyword>
<sequence>MTGPRVVSEEEARRRKLRADLVGAKKARALLKQLLAERADEVKLADEAIAKIQNPTTISKRHANRNVIRLDETIQLLKEQLKDHGGSGEFSWANVTSTNPILLGKGGYGSAYLTMGVNGDTNNIVGRKVIKTVKDLGNTRKYKGEVIEKYIMDLLDVPDPPTAPFAMKLEDYQQDFFRNEYYLSMEYCPYGDLQNLRNLYSSQKLPIPEPFLWYLFKALASSLLFLKTKLASAPETENQIIHRDIKPMNIFLASEDFDSFPLYPKPLLGDFGLARITGTRDPQNPQHVRLGTRIYRAPENADRILSFSPPRSARPELVKVLSPNDVYCVGLVMWILMRTTEDPVAYPPKMPWQFRQPYDKPFPKPHGNSNFRWECVYPTGRYDEPLPHPPLACDYSSQLNGLVKACTRFNPADRMSAETLVQRIDSAMAILGIYEDEGGYEEFPIDDPAESNELMFADPGWDRFALGNQYREPTPPPPTPAPFVFPPPPAGPPRTPAARPPAGTPGTP</sequence>
<dbReference type="AlphaFoldDB" id="A0A6G1GY31"/>
<evidence type="ECO:0000256" key="5">
    <source>
        <dbReference type="ARBA" id="ARBA00022777"/>
    </source>
</evidence>
<keyword evidence="2" id="KW-0723">Serine/threonine-protein kinase</keyword>
<dbReference type="SUPFAM" id="SSF56112">
    <property type="entry name" value="Protein kinase-like (PK-like)"/>
    <property type="match status" value="1"/>
</dbReference>
<dbReference type="SMART" id="SM00220">
    <property type="entry name" value="S_TKc"/>
    <property type="match status" value="1"/>
</dbReference>
<keyword evidence="12" id="KW-1185">Reference proteome</keyword>
<evidence type="ECO:0000256" key="8">
    <source>
        <dbReference type="ARBA" id="ARBA00048679"/>
    </source>
</evidence>
<dbReference type="Proteomes" id="UP000800041">
    <property type="component" value="Unassembled WGS sequence"/>
</dbReference>
<dbReference type="InterPro" id="IPR050660">
    <property type="entry name" value="NEK_Ser/Thr_kinase"/>
</dbReference>
<dbReference type="GO" id="GO:0005524">
    <property type="term" value="F:ATP binding"/>
    <property type="evidence" value="ECO:0007669"/>
    <property type="project" value="UniProtKB-KW"/>
</dbReference>
<evidence type="ECO:0000256" key="2">
    <source>
        <dbReference type="ARBA" id="ARBA00022527"/>
    </source>
</evidence>
<reference evidence="11" key="1">
    <citation type="journal article" date="2020" name="Stud. Mycol.">
        <title>101 Dothideomycetes genomes: a test case for predicting lifestyles and emergence of pathogens.</title>
        <authorList>
            <person name="Haridas S."/>
            <person name="Albert R."/>
            <person name="Binder M."/>
            <person name="Bloem J."/>
            <person name="Labutti K."/>
            <person name="Salamov A."/>
            <person name="Andreopoulos B."/>
            <person name="Baker S."/>
            <person name="Barry K."/>
            <person name="Bills G."/>
            <person name="Bluhm B."/>
            <person name="Cannon C."/>
            <person name="Castanera R."/>
            <person name="Culley D."/>
            <person name="Daum C."/>
            <person name="Ezra D."/>
            <person name="Gonzalez J."/>
            <person name="Henrissat B."/>
            <person name="Kuo A."/>
            <person name="Liang C."/>
            <person name="Lipzen A."/>
            <person name="Lutzoni F."/>
            <person name="Magnuson J."/>
            <person name="Mondo S."/>
            <person name="Nolan M."/>
            <person name="Ohm R."/>
            <person name="Pangilinan J."/>
            <person name="Park H.-J."/>
            <person name="Ramirez L."/>
            <person name="Alfaro M."/>
            <person name="Sun H."/>
            <person name="Tritt A."/>
            <person name="Yoshinaga Y."/>
            <person name="Zwiers L.-H."/>
            <person name="Turgeon B."/>
            <person name="Goodwin S."/>
            <person name="Spatafora J."/>
            <person name="Crous P."/>
            <person name="Grigoriev I."/>
        </authorList>
    </citation>
    <scope>NUCLEOTIDE SEQUENCE</scope>
    <source>
        <strain evidence="11">CBS 113979</strain>
    </source>
</reference>
<dbReference type="Gene3D" id="1.10.510.10">
    <property type="entry name" value="Transferase(Phosphotransferase) domain 1"/>
    <property type="match status" value="1"/>
</dbReference>
<evidence type="ECO:0000256" key="3">
    <source>
        <dbReference type="ARBA" id="ARBA00022679"/>
    </source>
</evidence>
<keyword evidence="4" id="KW-0547">Nucleotide-binding</keyword>
<keyword evidence="6" id="KW-0067">ATP-binding</keyword>
<evidence type="ECO:0000256" key="7">
    <source>
        <dbReference type="ARBA" id="ARBA00047899"/>
    </source>
</evidence>
<organism evidence="11 12">
    <name type="scientific">Aulographum hederae CBS 113979</name>
    <dbReference type="NCBI Taxonomy" id="1176131"/>
    <lineage>
        <taxon>Eukaryota</taxon>
        <taxon>Fungi</taxon>
        <taxon>Dikarya</taxon>
        <taxon>Ascomycota</taxon>
        <taxon>Pezizomycotina</taxon>
        <taxon>Dothideomycetes</taxon>
        <taxon>Pleosporomycetidae</taxon>
        <taxon>Aulographales</taxon>
        <taxon>Aulographaceae</taxon>
    </lineage>
</organism>
<proteinExistence type="predicted"/>
<keyword evidence="5 11" id="KW-0418">Kinase</keyword>
<dbReference type="PROSITE" id="PS00108">
    <property type="entry name" value="PROTEIN_KINASE_ST"/>
    <property type="match status" value="1"/>
</dbReference>
<dbReference type="Pfam" id="PF00069">
    <property type="entry name" value="Pkinase"/>
    <property type="match status" value="1"/>
</dbReference>
<dbReference type="EC" id="2.7.11.1" evidence="1"/>
<feature type="domain" description="Protein kinase" evidence="10">
    <location>
        <begin position="97"/>
        <end position="431"/>
    </location>
</feature>
<evidence type="ECO:0000313" key="12">
    <source>
        <dbReference type="Proteomes" id="UP000800041"/>
    </source>
</evidence>
<dbReference type="GO" id="GO:0004674">
    <property type="term" value="F:protein serine/threonine kinase activity"/>
    <property type="evidence" value="ECO:0007669"/>
    <property type="project" value="UniProtKB-KW"/>
</dbReference>
<dbReference type="PANTHER" id="PTHR43671:SF98">
    <property type="entry name" value="SERINE_THREONINE-PROTEIN KINASE NEK11"/>
    <property type="match status" value="1"/>
</dbReference>
<evidence type="ECO:0000313" key="11">
    <source>
        <dbReference type="EMBL" id="KAF1985659.1"/>
    </source>
</evidence>
<name>A0A6G1GY31_9PEZI</name>
<evidence type="ECO:0000259" key="10">
    <source>
        <dbReference type="PROSITE" id="PS50011"/>
    </source>
</evidence>
<feature type="compositionally biased region" description="Pro residues" evidence="9">
    <location>
        <begin position="473"/>
        <end position="508"/>
    </location>
</feature>
<dbReference type="OrthoDB" id="310217at2759"/>
<dbReference type="PROSITE" id="PS50011">
    <property type="entry name" value="PROTEIN_KINASE_DOM"/>
    <property type="match status" value="1"/>
</dbReference>